<feature type="transmembrane region" description="Helical" evidence="2">
    <location>
        <begin position="23"/>
        <end position="40"/>
    </location>
</feature>
<sequence>MKNGVYSILKAKFLIEDDSMKNWRFIIFLIVLAIIMIANTQRFEQKIFKIAELNNKVKELRSEFVDRRSELMKLKMESTVSAKVAEKQIFPSTVPPTKIKVKKVIEDKNFFQKIWQ</sequence>
<dbReference type="EMBL" id="PQVG01000001">
    <property type="protein sequence ID" value="POY41443.1"/>
    <property type="molecule type" value="Genomic_DNA"/>
</dbReference>
<reference evidence="3 4" key="1">
    <citation type="submission" date="2018-01" db="EMBL/GenBank/DDBJ databases">
        <authorList>
            <person name="Gaut B.S."/>
            <person name="Morton B.R."/>
            <person name="Clegg M.T."/>
            <person name="Duvall M.R."/>
        </authorList>
    </citation>
    <scope>NUCLEOTIDE SEQUENCE [LARGE SCALE GENOMIC DNA]</scope>
    <source>
        <strain evidence="3 4">HR-AY</strain>
    </source>
</reference>
<accession>A0A2S5AH49</accession>
<keyword evidence="4" id="KW-1185">Reference proteome</keyword>
<proteinExistence type="predicted"/>
<name>A0A2S5AH49_9FLAO</name>
<keyword evidence="2" id="KW-0812">Transmembrane</keyword>
<dbReference type="GO" id="GO:0008168">
    <property type="term" value="F:methyltransferase activity"/>
    <property type="evidence" value="ECO:0007669"/>
    <property type="project" value="UniProtKB-KW"/>
</dbReference>
<keyword evidence="2" id="KW-1133">Transmembrane helix</keyword>
<evidence type="ECO:0000313" key="4">
    <source>
        <dbReference type="Proteomes" id="UP000237310"/>
    </source>
</evidence>
<gene>
    <name evidence="3" type="ORF">C3L50_02700</name>
</gene>
<dbReference type="Proteomes" id="UP000237310">
    <property type="component" value="Unassembled WGS sequence"/>
</dbReference>
<dbReference type="Pfam" id="PF19579">
    <property type="entry name" value="FtsL_2"/>
    <property type="match status" value="1"/>
</dbReference>
<comment type="caution">
    <text evidence="3">The sequence shown here is derived from an EMBL/GenBank/DDBJ whole genome shotgun (WGS) entry which is preliminary data.</text>
</comment>
<feature type="coiled-coil region" evidence="1">
    <location>
        <begin position="43"/>
        <end position="70"/>
    </location>
</feature>
<keyword evidence="3" id="KW-0489">Methyltransferase</keyword>
<dbReference type="InterPro" id="IPR045755">
    <property type="entry name" value="FtsL-like"/>
</dbReference>
<keyword evidence="1" id="KW-0175">Coiled coil</keyword>
<evidence type="ECO:0000256" key="1">
    <source>
        <dbReference type="SAM" id="Coils"/>
    </source>
</evidence>
<dbReference type="RefSeq" id="WP_103804582.1">
    <property type="nucleotide sequence ID" value="NZ_PQVG01000001.1"/>
</dbReference>
<dbReference type="AlphaFoldDB" id="A0A2S5AH49"/>
<keyword evidence="2" id="KW-0472">Membrane</keyword>
<organism evidence="3 4">
    <name type="scientific">Flavobacterium alvei</name>
    <dbReference type="NCBI Taxonomy" id="2080416"/>
    <lineage>
        <taxon>Bacteria</taxon>
        <taxon>Pseudomonadati</taxon>
        <taxon>Bacteroidota</taxon>
        <taxon>Flavobacteriia</taxon>
        <taxon>Flavobacteriales</taxon>
        <taxon>Flavobacteriaceae</taxon>
        <taxon>Flavobacterium</taxon>
    </lineage>
</organism>
<protein>
    <submittedName>
        <fullName evidence="3">S-adenosyl-methyltransferase</fullName>
    </submittedName>
</protein>
<dbReference type="GO" id="GO:0032259">
    <property type="term" value="P:methylation"/>
    <property type="evidence" value="ECO:0007669"/>
    <property type="project" value="UniProtKB-KW"/>
</dbReference>
<evidence type="ECO:0000313" key="3">
    <source>
        <dbReference type="EMBL" id="POY41443.1"/>
    </source>
</evidence>
<keyword evidence="3" id="KW-0808">Transferase</keyword>
<dbReference type="OrthoDB" id="1132266at2"/>
<evidence type="ECO:0000256" key="2">
    <source>
        <dbReference type="SAM" id="Phobius"/>
    </source>
</evidence>